<protein>
    <submittedName>
        <fullName evidence="1">LexA repressor</fullName>
    </submittedName>
</protein>
<organism evidence="1">
    <name type="scientific">Siphoviridae sp. ctVif31</name>
    <dbReference type="NCBI Taxonomy" id="2825532"/>
    <lineage>
        <taxon>Viruses</taxon>
        <taxon>Duplodnaviria</taxon>
        <taxon>Heunggongvirae</taxon>
        <taxon>Uroviricota</taxon>
        <taxon>Caudoviricetes</taxon>
    </lineage>
</organism>
<dbReference type="InterPro" id="IPR036390">
    <property type="entry name" value="WH_DNA-bd_sf"/>
</dbReference>
<dbReference type="EMBL" id="BK015567">
    <property type="protein sequence ID" value="DAE13486.1"/>
    <property type="molecule type" value="Genomic_DNA"/>
</dbReference>
<proteinExistence type="predicted"/>
<accession>A0A8S5Q2G2</accession>
<evidence type="ECO:0000313" key="1">
    <source>
        <dbReference type="EMBL" id="DAE13486.1"/>
    </source>
</evidence>
<dbReference type="Gene3D" id="1.10.10.10">
    <property type="entry name" value="Winged helix-like DNA-binding domain superfamily/Winged helix DNA-binding domain"/>
    <property type="match status" value="1"/>
</dbReference>
<sequence length="97" mass="11771">MNYRQRKYNEGQSARNDIYSFLVKYFEKHGYMPSYEEIVDGTDLTKCTVQRHMRQLEMDSLIATEHPGISRAYRLTEYRYERKKYGKQIKDESTKEK</sequence>
<reference evidence="1" key="1">
    <citation type="journal article" date="2021" name="Proc. Natl. Acad. Sci. U.S.A.">
        <title>A Catalog of Tens of Thousands of Viruses from Human Metagenomes Reveals Hidden Associations with Chronic Diseases.</title>
        <authorList>
            <person name="Tisza M.J."/>
            <person name="Buck C.B."/>
        </authorList>
    </citation>
    <scope>NUCLEOTIDE SEQUENCE</scope>
    <source>
        <strain evidence="1">CtVif31</strain>
    </source>
</reference>
<dbReference type="InterPro" id="IPR036388">
    <property type="entry name" value="WH-like_DNA-bd_sf"/>
</dbReference>
<name>A0A8S5Q2G2_9CAUD</name>
<dbReference type="SUPFAM" id="SSF46785">
    <property type="entry name" value="Winged helix' DNA-binding domain"/>
    <property type="match status" value="1"/>
</dbReference>